<name>A0A1H9FNJ4_9ACTN</name>
<keyword evidence="3" id="KW-1185">Reference proteome</keyword>
<evidence type="ECO:0000313" key="2">
    <source>
        <dbReference type="EMBL" id="SEQ39043.1"/>
    </source>
</evidence>
<dbReference type="Proteomes" id="UP000199055">
    <property type="component" value="Unassembled WGS sequence"/>
</dbReference>
<accession>A0A1H9FNJ4</accession>
<proteinExistence type="predicted"/>
<gene>
    <name evidence="2" type="ORF">SAMN05216481_10785</name>
</gene>
<protein>
    <submittedName>
        <fullName evidence="2">Uncharacterized protein</fullName>
    </submittedName>
</protein>
<evidence type="ECO:0000256" key="1">
    <source>
        <dbReference type="SAM" id="MobiDB-lite"/>
    </source>
</evidence>
<evidence type="ECO:0000313" key="3">
    <source>
        <dbReference type="Proteomes" id="UP000199055"/>
    </source>
</evidence>
<dbReference type="AlphaFoldDB" id="A0A1H9FNJ4"/>
<sequence length="52" mass="5656">MCAAVSYGKGRYRRRGPRAIGYPSRGPRTPTPVGHAPGPYRFDGPGPFHCIN</sequence>
<organism evidence="2 3">
    <name type="scientific">Streptomyces radiopugnans</name>
    <dbReference type="NCBI Taxonomy" id="403935"/>
    <lineage>
        <taxon>Bacteria</taxon>
        <taxon>Bacillati</taxon>
        <taxon>Actinomycetota</taxon>
        <taxon>Actinomycetes</taxon>
        <taxon>Kitasatosporales</taxon>
        <taxon>Streptomycetaceae</taxon>
        <taxon>Streptomyces</taxon>
    </lineage>
</organism>
<reference evidence="2 3" key="1">
    <citation type="submission" date="2016-10" db="EMBL/GenBank/DDBJ databases">
        <authorList>
            <person name="de Groot N.N."/>
        </authorList>
    </citation>
    <scope>NUCLEOTIDE SEQUENCE [LARGE SCALE GENOMIC DNA]</scope>
    <source>
        <strain evidence="2 3">CGMCC 4.3519</strain>
    </source>
</reference>
<dbReference type="EMBL" id="FOET01000007">
    <property type="protein sequence ID" value="SEQ39043.1"/>
    <property type="molecule type" value="Genomic_DNA"/>
</dbReference>
<feature type="region of interest" description="Disordered" evidence="1">
    <location>
        <begin position="1"/>
        <end position="45"/>
    </location>
</feature>
<dbReference type="STRING" id="403935.SAMN05216481_10785"/>